<dbReference type="InterPro" id="IPR004821">
    <property type="entry name" value="Cyt_trans-like"/>
</dbReference>
<sequence>MSKNLISEQLKNFVQVSSSSFEVIHSTASFLPQKVFILDSSFNPPHKGHYALVTKYLEYYNSHSHNSSIRPSLLLLLSIKNADKTIPDPNVFVHRLEMIHLFSQYVEAEMKIDVSIGLTKHAKFIDKAFSIKERFRIPPEDKLTFLLGFDTLIRVFNPEYYKPLSLRDALRGFVESNEIFCLTRNDEIDMQFQFMNSISRDFPPVWSENIKLVHNEENALSISSSYIRNEVSFNRKGWEDLVFHSISSYIKENDLYLDILKQHF</sequence>
<evidence type="ECO:0000256" key="8">
    <source>
        <dbReference type="ARBA" id="ARBA00049001"/>
    </source>
</evidence>
<dbReference type="PANTHER" id="PTHR31285">
    <property type="entry name" value="NICOTINAMIDE MONONUCLEOTIDE ADENYLYLTRANSFERASE"/>
    <property type="match status" value="1"/>
</dbReference>
<keyword evidence="4" id="KW-0548">Nucleotidyltransferase</keyword>
<proteinExistence type="predicted"/>
<dbReference type="EMBL" id="JAEUBF010000974">
    <property type="protein sequence ID" value="KAH3673574.1"/>
    <property type="molecule type" value="Genomic_DNA"/>
</dbReference>
<dbReference type="GO" id="GO:0005737">
    <property type="term" value="C:cytoplasm"/>
    <property type="evidence" value="ECO:0007669"/>
    <property type="project" value="TreeGrafter"/>
</dbReference>
<dbReference type="Gene3D" id="3.40.50.620">
    <property type="entry name" value="HUPs"/>
    <property type="match status" value="1"/>
</dbReference>
<dbReference type="SUPFAM" id="SSF52374">
    <property type="entry name" value="Nucleotidylyl transferase"/>
    <property type="match status" value="1"/>
</dbReference>
<evidence type="ECO:0000256" key="6">
    <source>
        <dbReference type="ARBA" id="ARBA00022840"/>
    </source>
</evidence>
<evidence type="ECO:0000256" key="3">
    <source>
        <dbReference type="ARBA" id="ARBA00022679"/>
    </source>
</evidence>
<dbReference type="GO" id="GO:0000309">
    <property type="term" value="F:nicotinamide-nucleotide adenylyltransferase activity"/>
    <property type="evidence" value="ECO:0007669"/>
    <property type="project" value="UniProtKB-EC"/>
</dbReference>
<dbReference type="AlphaFoldDB" id="A0A9P8PLR8"/>
<gene>
    <name evidence="10" type="ORF">WICMUC_003681</name>
</gene>
<dbReference type="GO" id="GO:0005634">
    <property type="term" value="C:nucleus"/>
    <property type="evidence" value="ECO:0007669"/>
    <property type="project" value="TreeGrafter"/>
</dbReference>
<dbReference type="GO" id="GO:0005524">
    <property type="term" value="F:ATP binding"/>
    <property type="evidence" value="ECO:0007669"/>
    <property type="project" value="UniProtKB-KW"/>
</dbReference>
<comment type="caution">
    <text evidence="10">The sequence shown here is derived from an EMBL/GenBank/DDBJ whole genome shotgun (WGS) entry which is preliminary data.</text>
</comment>
<keyword evidence="7" id="KW-0520">NAD</keyword>
<comment type="pathway">
    <text evidence="1">Cofactor biosynthesis; NAD(+) biosynthesis.</text>
</comment>
<dbReference type="GO" id="GO:0009435">
    <property type="term" value="P:NAD+ biosynthetic process"/>
    <property type="evidence" value="ECO:0007669"/>
    <property type="project" value="InterPro"/>
</dbReference>
<evidence type="ECO:0000256" key="4">
    <source>
        <dbReference type="ARBA" id="ARBA00022695"/>
    </source>
</evidence>
<dbReference type="OrthoDB" id="5591297at2759"/>
<dbReference type="InterPro" id="IPR005248">
    <property type="entry name" value="NadD/NMNAT"/>
</dbReference>
<dbReference type="InterPro" id="IPR014729">
    <property type="entry name" value="Rossmann-like_a/b/a_fold"/>
</dbReference>
<dbReference type="Proteomes" id="UP000769528">
    <property type="component" value="Unassembled WGS sequence"/>
</dbReference>
<accession>A0A9P8PLR8</accession>
<keyword evidence="11" id="KW-1185">Reference proteome</keyword>
<keyword evidence="5" id="KW-0547">Nucleotide-binding</keyword>
<evidence type="ECO:0000313" key="10">
    <source>
        <dbReference type="EMBL" id="KAH3673574.1"/>
    </source>
</evidence>
<keyword evidence="2" id="KW-0662">Pyridine nucleotide biosynthesis</keyword>
<evidence type="ECO:0000256" key="7">
    <source>
        <dbReference type="ARBA" id="ARBA00023027"/>
    </source>
</evidence>
<evidence type="ECO:0000256" key="5">
    <source>
        <dbReference type="ARBA" id="ARBA00022741"/>
    </source>
</evidence>
<evidence type="ECO:0000313" key="11">
    <source>
        <dbReference type="Proteomes" id="UP000769528"/>
    </source>
</evidence>
<keyword evidence="6" id="KW-0067">ATP-binding</keyword>
<comment type="catalytic activity">
    <reaction evidence="8">
        <text>beta-nicotinamide D-ribonucleotide + ATP + H(+) = diphosphate + NAD(+)</text>
        <dbReference type="Rhea" id="RHEA:21360"/>
        <dbReference type="ChEBI" id="CHEBI:14649"/>
        <dbReference type="ChEBI" id="CHEBI:15378"/>
        <dbReference type="ChEBI" id="CHEBI:30616"/>
        <dbReference type="ChEBI" id="CHEBI:33019"/>
        <dbReference type="ChEBI" id="CHEBI:57540"/>
        <dbReference type="EC" id="2.7.7.1"/>
    </reaction>
</comment>
<reference evidence="10" key="1">
    <citation type="journal article" date="2021" name="Open Biol.">
        <title>Shared evolutionary footprints suggest mitochondrial oxidative damage underlies multiple complex I losses in fungi.</title>
        <authorList>
            <person name="Schikora-Tamarit M.A."/>
            <person name="Marcet-Houben M."/>
            <person name="Nosek J."/>
            <person name="Gabaldon T."/>
        </authorList>
    </citation>
    <scope>NUCLEOTIDE SEQUENCE</scope>
    <source>
        <strain evidence="10">CBS6341</strain>
    </source>
</reference>
<reference evidence="10" key="2">
    <citation type="submission" date="2021-01" db="EMBL/GenBank/DDBJ databases">
        <authorList>
            <person name="Schikora-Tamarit M.A."/>
        </authorList>
    </citation>
    <scope>NUCLEOTIDE SEQUENCE</scope>
    <source>
        <strain evidence="10">CBS6341</strain>
    </source>
</reference>
<dbReference type="GO" id="GO:0016887">
    <property type="term" value="F:ATP hydrolysis activity"/>
    <property type="evidence" value="ECO:0007669"/>
    <property type="project" value="TreeGrafter"/>
</dbReference>
<feature type="domain" description="Cytidyltransferase-like" evidence="9">
    <location>
        <begin position="39"/>
        <end position="229"/>
    </location>
</feature>
<organism evidence="10 11">
    <name type="scientific">Wickerhamomyces mucosus</name>
    <dbReference type="NCBI Taxonomy" id="1378264"/>
    <lineage>
        <taxon>Eukaryota</taxon>
        <taxon>Fungi</taxon>
        <taxon>Dikarya</taxon>
        <taxon>Ascomycota</taxon>
        <taxon>Saccharomycotina</taxon>
        <taxon>Saccharomycetes</taxon>
        <taxon>Phaffomycetales</taxon>
        <taxon>Wickerhamomycetaceae</taxon>
        <taxon>Wickerhamomyces</taxon>
    </lineage>
</organism>
<evidence type="ECO:0000256" key="1">
    <source>
        <dbReference type="ARBA" id="ARBA00004790"/>
    </source>
</evidence>
<dbReference type="CDD" id="cd02165">
    <property type="entry name" value="NMNAT"/>
    <property type="match status" value="1"/>
</dbReference>
<keyword evidence="3" id="KW-0808">Transferase</keyword>
<name>A0A9P8PLR8_9ASCO</name>
<evidence type="ECO:0000256" key="2">
    <source>
        <dbReference type="ARBA" id="ARBA00022642"/>
    </source>
</evidence>
<evidence type="ECO:0000259" key="9">
    <source>
        <dbReference type="Pfam" id="PF01467"/>
    </source>
</evidence>
<protein>
    <recommendedName>
        <fullName evidence="9">Cytidyltransferase-like domain-containing protein</fullName>
    </recommendedName>
</protein>
<dbReference type="PANTHER" id="PTHR31285:SF0">
    <property type="entry name" value="NICOTINAMIDE MONONUCLEOTIDE ADENYLYLTRANSFERASE"/>
    <property type="match status" value="1"/>
</dbReference>
<dbReference type="Pfam" id="PF01467">
    <property type="entry name" value="CTP_transf_like"/>
    <property type="match status" value="1"/>
</dbReference>